<dbReference type="Gene3D" id="3.10.620.30">
    <property type="match status" value="1"/>
</dbReference>
<organism evidence="2 3">
    <name type="scientific">Nibricoccus aquaticus</name>
    <dbReference type="NCBI Taxonomy" id="2576891"/>
    <lineage>
        <taxon>Bacteria</taxon>
        <taxon>Pseudomonadati</taxon>
        <taxon>Verrucomicrobiota</taxon>
        <taxon>Opitutia</taxon>
        <taxon>Opitutales</taxon>
        <taxon>Opitutaceae</taxon>
        <taxon>Nibricoccus</taxon>
    </lineage>
</organism>
<dbReference type="InterPro" id="IPR002931">
    <property type="entry name" value="Transglutaminase-like"/>
</dbReference>
<evidence type="ECO:0000259" key="1">
    <source>
        <dbReference type="SMART" id="SM00460"/>
    </source>
</evidence>
<dbReference type="PANTHER" id="PTHR33490">
    <property type="entry name" value="BLR5614 PROTEIN-RELATED"/>
    <property type="match status" value="1"/>
</dbReference>
<dbReference type="SUPFAM" id="SSF54001">
    <property type="entry name" value="Cysteine proteinases"/>
    <property type="match status" value="1"/>
</dbReference>
<proteinExistence type="predicted"/>
<evidence type="ECO:0000313" key="3">
    <source>
        <dbReference type="Proteomes" id="UP000217265"/>
    </source>
</evidence>
<dbReference type="Pfam" id="PF01841">
    <property type="entry name" value="Transglut_core"/>
    <property type="match status" value="1"/>
</dbReference>
<dbReference type="AlphaFoldDB" id="A0A290Q6J2"/>
<keyword evidence="3" id="KW-1185">Reference proteome</keyword>
<name>A0A290Q6J2_9BACT</name>
<accession>A0A290Q6J2</accession>
<dbReference type="PANTHER" id="PTHR33490:SF6">
    <property type="entry name" value="SLL1049 PROTEIN"/>
    <property type="match status" value="1"/>
</dbReference>
<dbReference type="Proteomes" id="UP000217265">
    <property type="component" value="Chromosome"/>
</dbReference>
<gene>
    <name evidence="2" type="ORF">CMV30_10210</name>
</gene>
<dbReference type="InterPro" id="IPR038765">
    <property type="entry name" value="Papain-like_cys_pep_sf"/>
</dbReference>
<reference evidence="2 3" key="1">
    <citation type="submission" date="2017-09" db="EMBL/GenBank/DDBJ databases">
        <title>Complete genome sequence of Verrucomicrobial strain HZ-65, isolated from freshwater.</title>
        <authorList>
            <person name="Choi A."/>
        </authorList>
    </citation>
    <scope>NUCLEOTIDE SEQUENCE [LARGE SCALE GENOMIC DNA]</scope>
    <source>
        <strain evidence="2 3">HZ-65</strain>
    </source>
</reference>
<dbReference type="InterPro" id="IPR013589">
    <property type="entry name" value="Bac_transglu_N"/>
</dbReference>
<feature type="domain" description="Transglutaminase-like" evidence="1">
    <location>
        <begin position="184"/>
        <end position="260"/>
    </location>
</feature>
<sequence length="314" mass="35118">MLPAPPRKLSPPSMRFRIEHRTSYRYAGTASESFMEARLTPVNDDQQRLISRQLTTTPGSNIHTYTDYFGNTVETFSIVHRHSALVLVSESEVETLPIPPPNAALDISVSEARQIYRSERLQLYEFLRPSPAIELTPEINQLANQFFKPSDPLGPSLLKLNTWIKENFKYSPGATRIDTPVSAVLKNRTGVCQDFAQLMIAVLRSAEIPARYITGYIETDSQRDASEEGVDAALIGASESHAWVDVRLPGGFWWPLDPTNDCIAGERHVKVATGRDYQDSTPTRGVFKGTYTEWLNVGVVMQRIQNPVPENAGL</sequence>
<dbReference type="Pfam" id="PF08379">
    <property type="entry name" value="Bact_transglu_N"/>
    <property type="match status" value="1"/>
</dbReference>
<evidence type="ECO:0000313" key="2">
    <source>
        <dbReference type="EMBL" id="ATC64295.1"/>
    </source>
</evidence>
<dbReference type="SMART" id="SM00460">
    <property type="entry name" value="TGc"/>
    <property type="match status" value="1"/>
</dbReference>
<dbReference type="EMBL" id="CP023344">
    <property type="protein sequence ID" value="ATC64295.1"/>
    <property type="molecule type" value="Genomic_DNA"/>
</dbReference>
<dbReference type="KEGG" id="vbh:CMV30_10210"/>
<protein>
    <submittedName>
        <fullName evidence="2">Transglutaminase</fullName>
    </submittedName>
</protein>